<comment type="caution">
    <text evidence="8">The sequence shown here is derived from an EMBL/GenBank/DDBJ whole genome shotgun (WGS) entry which is preliminary data.</text>
</comment>
<dbReference type="InterPro" id="IPR019108">
    <property type="entry name" value="Caa3_assmbl_CtaG-rel"/>
</dbReference>
<dbReference type="Proteomes" id="UP001139505">
    <property type="component" value="Unassembled WGS sequence"/>
</dbReference>
<dbReference type="EMBL" id="BQYH01000080">
    <property type="protein sequence ID" value="GKU75518.1"/>
    <property type="molecule type" value="Genomic_DNA"/>
</dbReference>
<feature type="transmembrane region" description="Helical" evidence="6">
    <location>
        <begin position="103"/>
        <end position="124"/>
    </location>
</feature>
<feature type="transmembrane region" description="Helical" evidence="6">
    <location>
        <begin position="62"/>
        <end position="83"/>
    </location>
</feature>
<evidence type="ECO:0000256" key="4">
    <source>
        <dbReference type="ARBA" id="ARBA00022989"/>
    </source>
</evidence>
<feature type="transmembrane region" description="Helical" evidence="6">
    <location>
        <begin position="240"/>
        <end position="263"/>
    </location>
</feature>
<feature type="transmembrane region" description="Helical" evidence="6">
    <location>
        <begin position="309"/>
        <end position="327"/>
    </location>
</feature>
<evidence type="ECO:0000256" key="3">
    <source>
        <dbReference type="ARBA" id="ARBA00022692"/>
    </source>
</evidence>
<evidence type="ECO:0000256" key="2">
    <source>
        <dbReference type="ARBA" id="ARBA00022475"/>
    </source>
</evidence>
<feature type="transmembrane region" description="Helical" evidence="6">
    <location>
        <begin position="437"/>
        <end position="456"/>
    </location>
</feature>
<feature type="transmembrane region" description="Helical" evidence="6">
    <location>
        <begin position="399"/>
        <end position="417"/>
    </location>
</feature>
<reference evidence="8" key="3">
    <citation type="journal article" date="2022" name="Microbiol. Resour. Announc.">
        <title>Draft Genome Sequences of Eight Mycobacterium montefiorense Strains Isolated from Salamanders in Captivity.</title>
        <authorList>
            <person name="Komine T."/>
            <person name="Ihara H."/>
            <person name="Fukano H."/>
            <person name="Hoshino Y."/>
            <person name="Kurata O."/>
            <person name="Wada S."/>
        </authorList>
    </citation>
    <scope>NUCLEOTIDE SEQUENCE</scope>
    <source>
        <strain evidence="8">NJB18185</strain>
    </source>
</reference>
<name>A0AA37V2S6_9MYCO</name>
<feature type="transmembrane region" description="Helical" evidence="6">
    <location>
        <begin position="275"/>
        <end position="297"/>
    </location>
</feature>
<accession>A0AA37V2S6</accession>
<feature type="transmembrane region" description="Helical" evidence="6">
    <location>
        <begin position="174"/>
        <end position="192"/>
    </location>
</feature>
<keyword evidence="3 6" id="KW-0812">Transmembrane</keyword>
<evidence type="ECO:0000256" key="5">
    <source>
        <dbReference type="ARBA" id="ARBA00023136"/>
    </source>
</evidence>
<reference evidence="7" key="1">
    <citation type="journal article" date="2018" name="Genome Announc.">
        <title>Draft Genome Sequence of Mycobacterium montefiorense Isolated from Japanese Black Salamander (Hynobius nigrescens).</title>
        <authorList>
            <person name="Fukano H."/>
            <person name="Yoshida M."/>
            <person name="Shimizu A."/>
            <person name="Iwao H."/>
            <person name="Katayama Y."/>
            <person name="Omatsu T."/>
            <person name="Mizutani T."/>
            <person name="Kurata O."/>
            <person name="Wada S."/>
            <person name="Hoshino Y."/>
        </authorList>
    </citation>
    <scope>NUCLEOTIDE SEQUENCE</scope>
    <source>
        <strain evidence="7">BS</strain>
    </source>
</reference>
<feature type="transmembrane region" description="Helical" evidence="6">
    <location>
        <begin position="204"/>
        <end position="228"/>
    </location>
</feature>
<feature type="transmembrane region" description="Helical" evidence="6">
    <location>
        <begin position="521"/>
        <end position="540"/>
    </location>
</feature>
<reference evidence="8" key="4">
    <citation type="submission" date="2022-04" db="EMBL/GenBank/DDBJ databases">
        <authorList>
            <person name="Komine T."/>
            <person name="Fukano H."/>
            <person name="Wada S."/>
        </authorList>
    </citation>
    <scope>NUCLEOTIDE SEQUENCE</scope>
    <source>
        <strain evidence="8">NJB18185</strain>
    </source>
</reference>
<proteinExistence type="predicted"/>
<feature type="transmembrane region" description="Helical" evidence="6">
    <location>
        <begin position="367"/>
        <end position="387"/>
    </location>
</feature>
<evidence type="ECO:0000313" key="7">
    <source>
        <dbReference type="EMBL" id="GBG36727.1"/>
    </source>
</evidence>
<keyword evidence="2" id="KW-1003">Cell membrane</keyword>
<evidence type="ECO:0000313" key="10">
    <source>
        <dbReference type="Proteomes" id="UP001139505"/>
    </source>
</evidence>
<gene>
    <name evidence="7" type="ORF">MmonteBS_10990</name>
    <name evidence="8" type="ORF">NJB18185_52890</name>
</gene>
<feature type="transmembrane region" description="Helical" evidence="6">
    <location>
        <begin position="477"/>
        <end position="501"/>
    </location>
</feature>
<organism evidence="8 10">
    <name type="scientific">Mycobacterium montefiorense</name>
    <dbReference type="NCBI Taxonomy" id="154654"/>
    <lineage>
        <taxon>Bacteria</taxon>
        <taxon>Bacillati</taxon>
        <taxon>Actinomycetota</taxon>
        <taxon>Actinomycetes</taxon>
        <taxon>Mycobacteriales</taxon>
        <taxon>Mycobacteriaceae</taxon>
        <taxon>Mycobacterium</taxon>
        <taxon>Mycobacterium simiae complex</taxon>
    </lineage>
</organism>
<sequence length="659" mass="70670">MQLSQTVRPEPANRRGFLLSLAVGCVTVLGGLAYYALAAGQRVYTAKGDSYPGAPTAMAEPLGFFVATLAGCVCLGGLLYVVVVARPDVHLVIDERVFRTHLIVERSAVLWTLTAMAMVVIQAANDAGVSAARLIRSAALADAIAASEMSRAWIAVAVAGVIVAICIRLSLSWLTHFVLIVPALLGIVAVPVNGNAGQGPDHDYATSTVIVFAVALAVLTGTKVASVISPPAAALVRRALVLETVCGATALGYGTVLLCLLMGSAHPGETTYGRAAITAAALLLLVWLGDVTSLAFPRTRSLPASGSRSAVGALVMIAVVALTSSMATQTAPRLLAHRFTTWDVFLGFTLPEPPSVLGILTVWRFDTFIGVAAAALAAGYVWGFVRLRRRGDSWPSGRLVSWLLGCLILLFTTSSGVKAYGSAMFSVHMAEHMTLNMFVPALLVLGGPVTLALRALRPARDNQPAGPREWLRWLIHSNVVAFLAHPVTAFLLFVSSLYVVYFTPLFDTLGRYHWGHELMSLHFLLVGYLFYWGIIGIDAGPRKLPFLGRLGLLFAVMPFHAFFGIATMAMTTIIGGRFYREVALPWLSSLRGDQHLGGAIAWGASELPVILVVIALVTQWAREDRRTATRADRHADSGYVDDELDAYNAMLRELSRNRR</sequence>
<evidence type="ECO:0000256" key="6">
    <source>
        <dbReference type="SAM" id="Phobius"/>
    </source>
</evidence>
<dbReference type="AlphaFoldDB" id="A0AA37V2S6"/>
<keyword evidence="5 6" id="KW-0472">Membrane</keyword>
<protein>
    <recommendedName>
        <fullName evidence="11">ABC transporter permease</fullName>
    </recommendedName>
</protein>
<evidence type="ECO:0000256" key="1">
    <source>
        <dbReference type="ARBA" id="ARBA00004651"/>
    </source>
</evidence>
<comment type="subcellular location">
    <subcellularLocation>
        <location evidence="1">Cell membrane</location>
        <topology evidence="1">Multi-pass membrane protein</topology>
    </subcellularLocation>
</comment>
<reference evidence="9" key="2">
    <citation type="submission" date="2018-04" db="EMBL/GenBank/DDBJ databases">
        <title>Draft genome sequence of Mycobacterium montefiorense isolated from Japanese black salamander.</title>
        <authorList>
            <person name="Fukano H."/>
            <person name="Yoshida M."/>
            <person name="Shimizu A."/>
            <person name="Iwao H."/>
            <person name="Kurata O."/>
            <person name="Katayama Y."/>
            <person name="Omatsu T."/>
            <person name="Mizutani T."/>
            <person name="Wada S."/>
            <person name="Hoshino Y."/>
        </authorList>
    </citation>
    <scope>NUCLEOTIDE SEQUENCE [LARGE SCALE GENOMIC DNA]</scope>
    <source>
        <strain evidence="9">BS</strain>
    </source>
</reference>
<feature type="transmembrane region" description="Helical" evidence="6">
    <location>
        <begin position="599"/>
        <end position="621"/>
    </location>
</feature>
<evidence type="ECO:0000313" key="9">
    <source>
        <dbReference type="Proteomes" id="UP000245060"/>
    </source>
</evidence>
<keyword evidence="4 6" id="KW-1133">Transmembrane helix</keyword>
<evidence type="ECO:0008006" key="11">
    <source>
        <dbReference type="Google" id="ProtNLM"/>
    </source>
</evidence>
<dbReference type="EMBL" id="BFCH01000007">
    <property type="protein sequence ID" value="GBG36727.1"/>
    <property type="molecule type" value="Genomic_DNA"/>
</dbReference>
<feature type="transmembrane region" description="Helical" evidence="6">
    <location>
        <begin position="552"/>
        <end position="579"/>
    </location>
</feature>
<evidence type="ECO:0000313" key="8">
    <source>
        <dbReference type="EMBL" id="GKU75518.1"/>
    </source>
</evidence>
<keyword evidence="9" id="KW-1185">Reference proteome</keyword>
<dbReference type="GO" id="GO:0005886">
    <property type="term" value="C:plasma membrane"/>
    <property type="evidence" value="ECO:0007669"/>
    <property type="project" value="UniProtKB-SubCell"/>
</dbReference>
<dbReference type="Pfam" id="PF09678">
    <property type="entry name" value="Caa3_CtaG"/>
    <property type="match status" value="1"/>
</dbReference>
<dbReference type="Proteomes" id="UP000245060">
    <property type="component" value="Unassembled WGS sequence"/>
</dbReference>
<feature type="transmembrane region" description="Helical" evidence="6">
    <location>
        <begin position="150"/>
        <end position="167"/>
    </location>
</feature>